<keyword evidence="2" id="KW-0547">Nucleotide-binding</keyword>
<keyword evidence="1" id="KW-0808">Transferase</keyword>
<dbReference type="Proteomes" id="UP000178912">
    <property type="component" value="Unassembled WGS sequence"/>
</dbReference>
<dbReference type="InterPro" id="IPR000719">
    <property type="entry name" value="Prot_kinase_dom"/>
</dbReference>
<name>A0A1E1LEU9_9HELO</name>
<feature type="domain" description="Protein kinase" evidence="4">
    <location>
        <begin position="16"/>
        <end position="356"/>
    </location>
</feature>
<dbReference type="PROSITE" id="PS50011">
    <property type="entry name" value="PROTEIN_KINASE_DOM"/>
    <property type="match status" value="1"/>
</dbReference>
<protein>
    <recommendedName>
        <fullName evidence="4">Protein kinase domain-containing protein</fullName>
    </recommendedName>
</protein>
<dbReference type="PANTHER" id="PTHR24055">
    <property type="entry name" value="MITOGEN-ACTIVATED PROTEIN KINASE"/>
    <property type="match status" value="1"/>
</dbReference>
<dbReference type="SUPFAM" id="SSF56112">
    <property type="entry name" value="Protein kinase-like (PK-like)"/>
    <property type="match status" value="1"/>
</dbReference>
<reference evidence="6" key="1">
    <citation type="submission" date="2016-03" db="EMBL/GenBank/DDBJ databases">
        <authorList>
            <person name="Guldener U."/>
        </authorList>
    </citation>
    <scope>NUCLEOTIDE SEQUENCE [LARGE SCALE GENOMIC DNA]</scope>
    <source>
        <strain evidence="6">04CH-RAC-A.6.1</strain>
    </source>
</reference>
<dbReference type="EMBL" id="FJUX01000103">
    <property type="protein sequence ID" value="CZT08249.1"/>
    <property type="molecule type" value="Genomic_DNA"/>
</dbReference>
<dbReference type="InterPro" id="IPR050117">
    <property type="entry name" value="MAPK"/>
</dbReference>
<evidence type="ECO:0000256" key="3">
    <source>
        <dbReference type="ARBA" id="ARBA00022840"/>
    </source>
</evidence>
<dbReference type="Gene3D" id="1.10.510.10">
    <property type="entry name" value="Transferase(Phosphotransferase) domain 1"/>
    <property type="match status" value="1"/>
</dbReference>
<organism evidence="5 6">
    <name type="scientific">Rhynchosporium agropyri</name>
    <dbReference type="NCBI Taxonomy" id="914238"/>
    <lineage>
        <taxon>Eukaryota</taxon>
        <taxon>Fungi</taxon>
        <taxon>Dikarya</taxon>
        <taxon>Ascomycota</taxon>
        <taxon>Pezizomycotina</taxon>
        <taxon>Leotiomycetes</taxon>
        <taxon>Helotiales</taxon>
        <taxon>Ploettnerulaceae</taxon>
        <taxon>Rhynchosporium</taxon>
    </lineage>
</organism>
<dbReference type="SMART" id="SM00220">
    <property type="entry name" value="S_TKc"/>
    <property type="match status" value="1"/>
</dbReference>
<evidence type="ECO:0000256" key="1">
    <source>
        <dbReference type="ARBA" id="ARBA00022527"/>
    </source>
</evidence>
<gene>
    <name evidence="5" type="ORF">RAG0_13405</name>
</gene>
<evidence type="ECO:0000313" key="6">
    <source>
        <dbReference type="Proteomes" id="UP000178912"/>
    </source>
</evidence>
<accession>A0A1E1LEU9</accession>
<evidence type="ECO:0000259" key="4">
    <source>
        <dbReference type="PROSITE" id="PS50011"/>
    </source>
</evidence>
<dbReference type="OrthoDB" id="5979581at2759"/>
<keyword evidence="1" id="KW-0723">Serine/threonine-protein kinase</keyword>
<evidence type="ECO:0000313" key="5">
    <source>
        <dbReference type="EMBL" id="CZT08249.1"/>
    </source>
</evidence>
<dbReference type="GO" id="GO:0005524">
    <property type="term" value="F:ATP binding"/>
    <property type="evidence" value="ECO:0007669"/>
    <property type="project" value="UniProtKB-KW"/>
</dbReference>
<dbReference type="GO" id="GO:0004674">
    <property type="term" value="F:protein serine/threonine kinase activity"/>
    <property type="evidence" value="ECO:0007669"/>
    <property type="project" value="UniProtKB-KW"/>
</dbReference>
<dbReference type="AlphaFoldDB" id="A0A1E1LEU9"/>
<keyword evidence="3" id="KW-0067">ATP-binding</keyword>
<keyword evidence="6" id="KW-1185">Reference proteome</keyword>
<dbReference type="InterPro" id="IPR011009">
    <property type="entry name" value="Kinase-like_dom_sf"/>
</dbReference>
<sequence>MALRLGTTLRGSKYAFRLVEKLGDKTVFSPVFKAEVLPGLQALLPKNRWAVVKSADLENQTQMDSLVKEYKYYKKPSIESSTNFRKLCNVIHVPTGWTAQNPFCLAFEWMDTTLAEVPFEEHMKDPVLVANIVKVCLEAFVELEKEHLVYSGMQFTPTDFYCHSLGRADLKPANVLLSSVDGLFEVKLGDLGLAGPEGGNARWVQPEAFRAPEVWTGVSCFHKADVWSLAAMILQRLDPNILGNADNIDKTLIPSMAWCLAKIILLFDPSCSWIPPPSDADKTLQAYLKLAQNLTKTQAGEDSDELLLQIPPFGVWADLAADAGIPKVVLDMIRLLAIPNPRNRPSALQALQSPEYKALQEAAAAYHHQVALLRSDIR</sequence>
<proteinExistence type="predicted"/>
<keyword evidence="1" id="KW-0418">Kinase</keyword>
<evidence type="ECO:0000256" key="2">
    <source>
        <dbReference type="ARBA" id="ARBA00022741"/>
    </source>
</evidence>
<dbReference type="Pfam" id="PF00069">
    <property type="entry name" value="Pkinase"/>
    <property type="match status" value="1"/>
</dbReference>